<feature type="chain" id="PRO_5003605825" evidence="1">
    <location>
        <begin position="24"/>
        <end position="180"/>
    </location>
</feature>
<dbReference type="AlphaFoldDB" id="H6QV07"/>
<name>H6QV07_PUCGT</name>
<protein>
    <submittedName>
        <fullName evidence="2">Uncharacterized protein</fullName>
    </submittedName>
</protein>
<sequence>MFLKSILMTFYVLHQYIFTTSLSEPIMKRSIKSFSIEGSSYVKEEYPFDGPLYESKDLVYFSDGSLHSVSWYCTPLEIMFTSNKQNMRIPYDQFMRLGDSDGISKSDKDKIKKTIQSNDKSYQVINLSANGRKVTDEEKRKIWPNGRPYMNEEILDIPSSKDGSKIAYRYFHTTVMSKEE</sequence>
<feature type="signal peptide" evidence="1">
    <location>
        <begin position="1"/>
        <end position="23"/>
    </location>
</feature>
<dbReference type="RefSeq" id="XP_003888657.1">
    <property type="nucleotide sequence ID" value="XM_003888608.1"/>
</dbReference>
<dbReference type="VEuPathDB" id="FungiDB:PGTG_22616"/>
<evidence type="ECO:0000256" key="1">
    <source>
        <dbReference type="SAM" id="SignalP"/>
    </source>
</evidence>
<organism evidence="2 3">
    <name type="scientific">Puccinia graminis f. sp. tritici (strain CRL 75-36-700-3 / race SCCL)</name>
    <name type="common">Black stem rust fungus</name>
    <dbReference type="NCBI Taxonomy" id="418459"/>
    <lineage>
        <taxon>Eukaryota</taxon>
        <taxon>Fungi</taxon>
        <taxon>Dikarya</taxon>
        <taxon>Basidiomycota</taxon>
        <taxon>Pucciniomycotina</taxon>
        <taxon>Pucciniomycetes</taxon>
        <taxon>Pucciniales</taxon>
        <taxon>Pucciniaceae</taxon>
        <taxon>Puccinia</taxon>
    </lineage>
</organism>
<dbReference type="EMBL" id="DS178367">
    <property type="protein sequence ID" value="EHS62620.1"/>
    <property type="molecule type" value="Genomic_DNA"/>
</dbReference>
<dbReference type="GeneID" id="13542269"/>
<dbReference type="KEGG" id="pgr:PGTG_22616"/>
<reference evidence="3" key="1">
    <citation type="journal article" date="2011" name="Proc. Natl. Acad. Sci. U.S.A.">
        <title>Obligate biotrophy features unraveled by the genomic analysis of rust fungi.</title>
        <authorList>
            <person name="Duplessis S."/>
            <person name="Cuomo C.A."/>
            <person name="Lin Y.-C."/>
            <person name="Aerts A."/>
            <person name="Tisserant E."/>
            <person name="Veneault-Fourrey C."/>
            <person name="Joly D.L."/>
            <person name="Hacquard S."/>
            <person name="Amselem J."/>
            <person name="Cantarel B.L."/>
            <person name="Chiu R."/>
            <person name="Coutinho P.M."/>
            <person name="Feau N."/>
            <person name="Field M."/>
            <person name="Frey P."/>
            <person name="Gelhaye E."/>
            <person name="Goldberg J."/>
            <person name="Grabherr M.G."/>
            <person name="Kodira C.D."/>
            <person name="Kohler A."/>
            <person name="Kuees U."/>
            <person name="Lindquist E.A."/>
            <person name="Lucas S.M."/>
            <person name="Mago R."/>
            <person name="Mauceli E."/>
            <person name="Morin E."/>
            <person name="Murat C."/>
            <person name="Pangilinan J.L."/>
            <person name="Park R."/>
            <person name="Pearson M."/>
            <person name="Quesneville H."/>
            <person name="Rouhier N."/>
            <person name="Sakthikumar S."/>
            <person name="Salamov A.A."/>
            <person name="Schmutz J."/>
            <person name="Selles B."/>
            <person name="Shapiro H."/>
            <person name="Tanguay P."/>
            <person name="Tuskan G.A."/>
            <person name="Henrissat B."/>
            <person name="Van de Peer Y."/>
            <person name="Rouze P."/>
            <person name="Ellis J.G."/>
            <person name="Dodds P.N."/>
            <person name="Schein J.E."/>
            <person name="Zhong S."/>
            <person name="Hamelin R.C."/>
            <person name="Grigoriev I.V."/>
            <person name="Szabo L.J."/>
            <person name="Martin F."/>
        </authorList>
    </citation>
    <scope>NUCLEOTIDE SEQUENCE [LARGE SCALE GENOMIC DNA]</scope>
    <source>
        <strain evidence="3">CRL 75-36-700-3 / race SCCL</strain>
    </source>
</reference>
<keyword evidence="3" id="KW-1185">Reference proteome</keyword>
<evidence type="ECO:0000313" key="2">
    <source>
        <dbReference type="EMBL" id="EHS62620.1"/>
    </source>
</evidence>
<gene>
    <name evidence="2" type="ORF">PGTG_22616</name>
</gene>
<keyword evidence="1" id="KW-0732">Signal</keyword>
<dbReference type="Proteomes" id="UP000008783">
    <property type="component" value="Unassembled WGS sequence"/>
</dbReference>
<dbReference type="HOGENOM" id="CLU_1496946_0_0_1"/>
<accession>H6QV07</accession>
<evidence type="ECO:0000313" key="3">
    <source>
        <dbReference type="Proteomes" id="UP000008783"/>
    </source>
</evidence>
<dbReference type="InParanoid" id="H6QV07"/>
<proteinExistence type="predicted"/>